<dbReference type="Gene3D" id="1.10.1900.20">
    <property type="entry name" value="Ribosomal protein L20"/>
    <property type="match status" value="1"/>
</dbReference>
<dbReference type="GO" id="GO:0003735">
    <property type="term" value="F:structural constituent of ribosome"/>
    <property type="evidence" value="ECO:0007669"/>
    <property type="project" value="InterPro"/>
</dbReference>
<reference evidence="7" key="2">
    <citation type="submission" date="2023-03" db="EMBL/GenBank/DDBJ databases">
        <authorList>
            <person name="Inwood S.N."/>
            <person name="Skelly J.G."/>
            <person name="Guhlin J."/>
            <person name="Harrop T.W.R."/>
            <person name="Goldson S.G."/>
            <person name="Dearden P.K."/>
        </authorList>
    </citation>
    <scope>NUCLEOTIDE SEQUENCE</scope>
    <source>
        <strain evidence="7">Irish</strain>
        <tissue evidence="7">Whole body</tissue>
    </source>
</reference>
<dbReference type="EMBL" id="JAQQBS010000001">
    <property type="protein sequence ID" value="KAK0176511.1"/>
    <property type="molecule type" value="Genomic_DNA"/>
</dbReference>
<evidence type="ECO:0000256" key="2">
    <source>
        <dbReference type="ARBA" id="ARBA00022980"/>
    </source>
</evidence>
<dbReference type="SUPFAM" id="SSF74731">
    <property type="entry name" value="Ribosomal protein L20"/>
    <property type="match status" value="1"/>
</dbReference>
<dbReference type="Proteomes" id="UP001168990">
    <property type="component" value="Unassembled WGS sequence"/>
</dbReference>
<dbReference type="InterPro" id="IPR005813">
    <property type="entry name" value="Ribosomal_bL20"/>
</dbReference>
<evidence type="ECO:0000256" key="3">
    <source>
        <dbReference type="ARBA" id="ARBA00023274"/>
    </source>
</evidence>
<dbReference type="Pfam" id="PF00453">
    <property type="entry name" value="Ribosomal_L20"/>
    <property type="match status" value="1"/>
</dbReference>
<evidence type="ECO:0000256" key="1">
    <source>
        <dbReference type="ARBA" id="ARBA00007698"/>
    </source>
</evidence>
<comment type="similarity">
    <text evidence="1 6">Belongs to the bacterial ribosomal protein bL20 family.</text>
</comment>
<evidence type="ECO:0000256" key="5">
    <source>
        <dbReference type="ARBA" id="ARBA00076245"/>
    </source>
</evidence>
<keyword evidence="8" id="KW-1185">Reference proteome</keyword>
<dbReference type="GO" id="GO:1990904">
    <property type="term" value="C:ribonucleoprotein complex"/>
    <property type="evidence" value="ECO:0007669"/>
    <property type="project" value="UniProtKB-KW"/>
</dbReference>
<gene>
    <name evidence="7" type="ORF">PV328_000642</name>
</gene>
<dbReference type="PRINTS" id="PR00062">
    <property type="entry name" value="RIBOSOMALL20"/>
</dbReference>
<organism evidence="7 8">
    <name type="scientific">Microctonus aethiopoides</name>
    <dbReference type="NCBI Taxonomy" id="144406"/>
    <lineage>
        <taxon>Eukaryota</taxon>
        <taxon>Metazoa</taxon>
        <taxon>Ecdysozoa</taxon>
        <taxon>Arthropoda</taxon>
        <taxon>Hexapoda</taxon>
        <taxon>Insecta</taxon>
        <taxon>Pterygota</taxon>
        <taxon>Neoptera</taxon>
        <taxon>Endopterygota</taxon>
        <taxon>Hymenoptera</taxon>
        <taxon>Apocrita</taxon>
        <taxon>Ichneumonoidea</taxon>
        <taxon>Braconidae</taxon>
        <taxon>Euphorinae</taxon>
        <taxon>Microctonus</taxon>
    </lineage>
</organism>
<dbReference type="GO" id="GO:0005840">
    <property type="term" value="C:ribosome"/>
    <property type="evidence" value="ECO:0007669"/>
    <property type="project" value="UniProtKB-KW"/>
</dbReference>
<dbReference type="NCBIfam" id="TIGR01032">
    <property type="entry name" value="rplT_bact"/>
    <property type="match status" value="1"/>
</dbReference>
<dbReference type="AlphaFoldDB" id="A0AA39FVT3"/>
<comment type="caution">
    <text evidence="7">The sequence shown here is derived from an EMBL/GenBank/DDBJ whole genome shotgun (WGS) entry which is preliminary data.</text>
</comment>
<dbReference type="InterPro" id="IPR035566">
    <property type="entry name" value="Ribosomal_protein_bL20_C"/>
</dbReference>
<evidence type="ECO:0000256" key="6">
    <source>
        <dbReference type="RuleBase" id="RU000561"/>
    </source>
</evidence>
<sequence length="148" mass="17173">MVFRSITLFARKKGPDEYWRKRKIFKLSAHFGARRRNCYSLAIRAVHRSLMFATLGRRLKRQQISLLWDQRLDAACQEHGISSKIMLEGLSRNDILLNRKVLVDMAIYEPRTFKSLAKIAWARAKVDGLNSVRNLDVPTGVLMRGMIK</sequence>
<evidence type="ECO:0000313" key="7">
    <source>
        <dbReference type="EMBL" id="KAK0176511.1"/>
    </source>
</evidence>
<dbReference type="FunFam" id="1.10.1900.20:FF:000001">
    <property type="entry name" value="50S ribosomal protein L20"/>
    <property type="match status" value="1"/>
</dbReference>
<keyword evidence="3 6" id="KW-0687">Ribonucleoprotein</keyword>
<evidence type="ECO:0000256" key="4">
    <source>
        <dbReference type="ARBA" id="ARBA00072767"/>
    </source>
</evidence>
<keyword evidence="2 6" id="KW-0689">Ribosomal protein</keyword>
<accession>A0AA39FVT3</accession>
<evidence type="ECO:0000313" key="8">
    <source>
        <dbReference type="Proteomes" id="UP001168990"/>
    </source>
</evidence>
<reference evidence="7" key="1">
    <citation type="journal article" date="2023" name="bioRxiv">
        <title>Scaffold-level genome assemblies of two parasitoid biocontrol wasps reveal the parthenogenesis mechanism and an associated novel virus.</title>
        <authorList>
            <person name="Inwood S."/>
            <person name="Skelly J."/>
            <person name="Guhlin J."/>
            <person name="Harrop T."/>
            <person name="Goldson S."/>
            <person name="Dearden P."/>
        </authorList>
    </citation>
    <scope>NUCLEOTIDE SEQUENCE</scope>
    <source>
        <strain evidence="7">Irish</strain>
        <tissue evidence="7">Whole body</tissue>
    </source>
</reference>
<dbReference type="PANTHER" id="PTHR10986">
    <property type="entry name" value="39S RIBOSOMAL PROTEIN L20"/>
    <property type="match status" value="1"/>
</dbReference>
<protein>
    <recommendedName>
        <fullName evidence="4">Large ribosomal subunit protein bL20m</fullName>
    </recommendedName>
    <alternativeName>
        <fullName evidence="5">39S ribosomal protein L20, mitochondrial</fullName>
    </alternativeName>
</protein>
<name>A0AA39FVT3_9HYME</name>
<proteinExistence type="inferred from homology"/>
<dbReference type="Gene3D" id="6.10.160.10">
    <property type="match status" value="1"/>
</dbReference>
<dbReference type="GO" id="GO:0006412">
    <property type="term" value="P:translation"/>
    <property type="evidence" value="ECO:0007669"/>
    <property type="project" value="InterPro"/>
</dbReference>
<dbReference type="GO" id="GO:0019843">
    <property type="term" value="F:rRNA binding"/>
    <property type="evidence" value="ECO:0007669"/>
    <property type="project" value="InterPro"/>
</dbReference>